<keyword evidence="1" id="KW-0805">Transcription regulation</keyword>
<dbReference type="Gene3D" id="1.10.260.40">
    <property type="entry name" value="lambda repressor-like DNA-binding domains"/>
    <property type="match status" value="1"/>
</dbReference>
<evidence type="ECO:0000259" key="4">
    <source>
        <dbReference type="PROSITE" id="PS50943"/>
    </source>
</evidence>
<gene>
    <name evidence="5" type="ORF">DW038_08440</name>
</gene>
<dbReference type="RefSeq" id="WP_118372022.1">
    <property type="nucleotide sequence ID" value="NZ_QROF01000006.1"/>
</dbReference>
<reference evidence="5 6" key="1">
    <citation type="submission" date="2018-08" db="EMBL/GenBank/DDBJ databases">
        <title>A genome reference for cultivated species of the human gut microbiota.</title>
        <authorList>
            <person name="Zou Y."/>
            <person name="Xue W."/>
            <person name="Luo G."/>
        </authorList>
    </citation>
    <scope>NUCLEOTIDE SEQUENCE [LARGE SCALE GENOMIC DNA]</scope>
    <source>
        <strain evidence="5 6">AF39-14AC</strain>
    </source>
</reference>
<proteinExistence type="predicted"/>
<sequence length="101" mass="11374">MSSLFEDLKEGLEEAIAYEKGYGEGRVKTYMILPVKEYSGKEIRDIRTKAGMTQSVFASYMGVSIKTVEAWEGGRTHPTGPVFRLLDILSKSEEMEYIVAK</sequence>
<evidence type="ECO:0000256" key="1">
    <source>
        <dbReference type="ARBA" id="ARBA00023015"/>
    </source>
</evidence>
<dbReference type="SMART" id="SM00530">
    <property type="entry name" value="HTH_XRE"/>
    <property type="match status" value="1"/>
</dbReference>
<evidence type="ECO:0000256" key="2">
    <source>
        <dbReference type="ARBA" id="ARBA00023125"/>
    </source>
</evidence>
<name>A0A415I9X8_9FIRM</name>
<dbReference type="InterPro" id="IPR052359">
    <property type="entry name" value="HTH-type_reg/antitoxin"/>
</dbReference>
<keyword evidence="3" id="KW-0804">Transcription</keyword>
<dbReference type="CDD" id="cd00093">
    <property type="entry name" value="HTH_XRE"/>
    <property type="match status" value="1"/>
</dbReference>
<dbReference type="Pfam" id="PF01381">
    <property type="entry name" value="HTH_3"/>
    <property type="match status" value="1"/>
</dbReference>
<dbReference type="AlphaFoldDB" id="A0A415I9X8"/>
<dbReference type="Proteomes" id="UP000286181">
    <property type="component" value="Unassembled WGS sequence"/>
</dbReference>
<dbReference type="InterPro" id="IPR001387">
    <property type="entry name" value="Cro/C1-type_HTH"/>
</dbReference>
<evidence type="ECO:0000313" key="5">
    <source>
        <dbReference type="EMBL" id="RHL04450.1"/>
    </source>
</evidence>
<accession>A0A415I9X8</accession>
<dbReference type="GO" id="GO:0003677">
    <property type="term" value="F:DNA binding"/>
    <property type="evidence" value="ECO:0007669"/>
    <property type="project" value="UniProtKB-KW"/>
</dbReference>
<organism evidence="5 6">
    <name type="scientific">Agathobacter rectalis</name>
    <dbReference type="NCBI Taxonomy" id="39491"/>
    <lineage>
        <taxon>Bacteria</taxon>
        <taxon>Bacillati</taxon>
        <taxon>Bacillota</taxon>
        <taxon>Clostridia</taxon>
        <taxon>Lachnospirales</taxon>
        <taxon>Lachnospiraceae</taxon>
        <taxon>Agathobacter</taxon>
    </lineage>
</organism>
<dbReference type="PANTHER" id="PTHR36511">
    <property type="entry name" value="MERR FAMILY BACTERIAL REGULATORY PROTEIN"/>
    <property type="match status" value="1"/>
</dbReference>
<dbReference type="SUPFAM" id="SSF47413">
    <property type="entry name" value="lambda repressor-like DNA-binding domains"/>
    <property type="match status" value="1"/>
</dbReference>
<protein>
    <submittedName>
        <fullName evidence="5">Helix-turn-helix domain-containing protein</fullName>
    </submittedName>
</protein>
<dbReference type="PROSITE" id="PS50943">
    <property type="entry name" value="HTH_CROC1"/>
    <property type="match status" value="1"/>
</dbReference>
<feature type="domain" description="HTH cro/C1-type" evidence="4">
    <location>
        <begin position="43"/>
        <end position="98"/>
    </location>
</feature>
<evidence type="ECO:0000256" key="3">
    <source>
        <dbReference type="ARBA" id="ARBA00023163"/>
    </source>
</evidence>
<dbReference type="InterPro" id="IPR010982">
    <property type="entry name" value="Lambda_DNA-bd_dom_sf"/>
</dbReference>
<dbReference type="PANTHER" id="PTHR36511:SF3">
    <property type="entry name" value="ANTITOXIN HIGA-2"/>
    <property type="match status" value="1"/>
</dbReference>
<comment type="caution">
    <text evidence="5">The sequence shown here is derived from an EMBL/GenBank/DDBJ whole genome shotgun (WGS) entry which is preliminary data.</text>
</comment>
<dbReference type="EMBL" id="QROF01000006">
    <property type="protein sequence ID" value="RHL04450.1"/>
    <property type="molecule type" value="Genomic_DNA"/>
</dbReference>
<evidence type="ECO:0000313" key="6">
    <source>
        <dbReference type="Proteomes" id="UP000286181"/>
    </source>
</evidence>
<keyword evidence="2" id="KW-0238">DNA-binding</keyword>